<dbReference type="AlphaFoldDB" id="A0A562ZGT8"/>
<keyword evidence="7 8" id="KW-0472">Membrane</keyword>
<keyword evidence="10" id="KW-1185">Reference proteome</keyword>
<comment type="similarity">
    <text evidence="2">Belongs to the AzlC family.</text>
</comment>
<name>A0A562ZGT8_9BURK</name>
<evidence type="ECO:0000256" key="5">
    <source>
        <dbReference type="ARBA" id="ARBA00022692"/>
    </source>
</evidence>
<evidence type="ECO:0000256" key="1">
    <source>
        <dbReference type="ARBA" id="ARBA00004651"/>
    </source>
</evidence>
<dbReference type="PANTHER" id="PTHR34979">
    <property type="entry name" value="INNER MEMBRANE PROTEIN YGAZ"/>
    <property type="match status" value="1"/>
</dbReference>
<keyword evidence="3" id="KW-0813">Transport</keyword>
<organism evidence="9 10">
    <name type="scientific">Caenimonas sedimenti</name>
    <dbReference type="NCBI Taxonomy" id="2596921"/>
    <lineage>
        <taxon>Bacteria</taxon>
        <taxon>Pseudomonadati</taxon>
        <taxon>Pseudomonadota</taxon>
        <taxon>Betaproteobacteria</taxon>
        <taxon>Burkholderiales</taxon>
        <taxon>Comamonadaceae</taxon>
        <taxon>Caenimonas</taxon>
    </lineage>
</organism>
<feature type="transmembrane region" description="Helical" evidence="8">
    <location>
        <begin position="40"/>
        <end position="59"/>
    </location>
</feature>
<evidence type="ECO:0000256" key="3">
    <source>
        <dbReference type="ARBA" id="ARBA00022448"/>
    </source>
</evidence>
<protein>
    <submittedName>
        <fullName evidence="9">ABC transporter permease</fullName>
    </submittedName>
</protein>
<dbReference type="GO" id="GO:0005886">
    <property type="term" value="C:plasma membrane"/>
    <property type="evidence" value="ECO:0007669"/>
    <property type="project" value="UniProtKB-SubCell"/>
</dbReference>
<dbReference type="Pfam" id="PF03591">
    <property type="entry name" value="AzlC"/>
    <property type="match status" value="1"/>
</dbReference>
<evidence type="ECO:0000256" key="8">
    <source>
        <dbReference type="SAM" id="Phobius"/>
    </source>
</evidence>
<keyword evidence="4" id="KW-1003">Cell membrane</keyword>
<evidence type="ECO:0000313" key="10">
    <source>
        <dbReference type="Proteomes" id="UP000318199"/>
    </source>
</evidence>
<proteinExistence type="inferred from homology"/>
<feature type="transmembrane region" description="Helical" evidence="8">
    <location>
        <begin position="12"/>
        <end position="34"/>
    </location>
</feature>
<evidence type="ECO:0000256" key="2">
    <source>
        <dbReference type="ARBA" id="ARBA00010735"/>
    </source>
</evidence>
<keyword evidence="5 8" id="KW-0812">Transmembrane</keyword>
<accession>A0A562ZGT8</accession>
<dbReference type="OrthoDB" id="3177005at2"/>
<reference evidence="9 10" key="1">
    <citation type="submission" date="2019-07" db="EMBL/GenBank/DDBJ databases">
        <title>Caenimonas sedimenti sp. nov., isolated from activated sludge.</title>
        <authorList>
            <person name="Xu J."/>
        </authorList>
    </citation>
    <scope>NUCLEOTIDE SEQUENCE [LARGE SCALE GENOMIC DNA]</scope>
    <source>
        <strain evidence="9 10">HX-9-20</strain>
    </source>
</reference>
<dbReference type="PANTHER" id="PTHR34979:SF1">
    <property type="entry name" value="INNER MEMBRANE PROTEIN YGAZ"/>
    <property type="match status" value="1"/>
</dbReference>
<dbReference type="InterPro" id="IPR011606">
    <property type="entry name" value="Brnchd-chn_aa_trnsp_permease"/>
</dbReference>
<evidence type="ECO:0000256" key="6">
    <source>
        <dbReference type="ARBA" id="ARBA00022989"/>
    </source>
</evidence>
<evidence type="ECO:0000313" key="9">
    <source>
        <dbReference type="EMBL" id="TWO67792.1"/>
    </source>
</evidence>
<dbReference type="EMBL" id="VOBQ01000023">
    <property type="protein sequence ID" value="TWO67792.1"/>
    <property type="molecule type" value="Genomic_DNA"/>
</dbReference>
<feature type="transmembrane region" description="Helical" evidence="8">
    <location>
        <begin position="134"/>
        <end position="153"/>
    </location>
</feature>
<comment type="caution">
    <text evidence="9">The sequence shown here is derived from an EMBL/GenBank/DDBJ whole genome shotgun (WGS) entry which is preliminary data.</text>
</comment>
<feature type="transmembrane region" description="Helical" evidence="8">
    <location>
        <begin position="102"/>
        <end position="122"/>
    </location>
</feature>
<feature type="transmembrane region" description="Helical" evidence="8">
    <location>
        <begin position="160"/>
        <end position="177"/>
    </location>
</feature>
<dbReference type="Proteomes" id="UP000318199">
    <property type="component" value="Unassembled WGS sequence"/>
</dbReference>
<comment type="subcellular location">
    <subcellularLocation>
        <location evidence="1">Cell membrane</location>
        <topology evidence="1">Multi-pass membrane protein</topology>
    </subcellularLocation>
</comment>
<dbReference type="GO" id="GO:1903785">
    <property type="term" value="P:L-valine transmembrane transport"/>
    <property type="evidence" value="ECO:0007669"/>
    <property type="project" value="TreeGrafter"/>
</dbReference>
<sequence>MVFGVLASERGLAWLEALLMSVFVYSGSAQLAALQGWSNSPAIAPLVATVLLINARYVLYSASIQPWLSGATRPQALGTLFFLGDGNWALAMREYHAGYRDAGFVLGSGVAMALPWVLGTLGGHVLGHSVPNPATFGLDFMLVAFAAAIGVGVWRGKGDIAPALVAVLAALVLHRWVPGGWYIVGAGLAAGLVGAMRHED</sequence>
<keyword evidence="6 8" id="KW-1133">Transmembrane helix</keyword>
<gene>
    <name evidence="9" type="ORF">FN976_25250</name>
</gene>
<evidence type="ECO:0000256" key="4">
    <source>
        <dbReference type="ARBA" id="ARBA00022475"/>
    </source>
</evidence>
<evidence type="ECO:0000256" key="7">
    <source>
        <dbReference type="ARBA" id="ARBA00023136"/>
    </source>
</evidence>